<sequence length="267" mass="29600">MTIICSIDPGIKNLGICVADRDISGNILDILLWENFNLVSDTSAQASSRCGSCGGPASWSYKGEKLLCKKCAKKGYLGLICVDPEKIGSLSSIRDFGLELGWTDAKKKTKAALMDEVAKFYLMPYKAAKVKSMSPSDAFSKIRVFVESRIPILKKTSVIRIENQKSIAPLLRDIQMQIYSLMRYILEKDGWTGTFEFIHPGAKNKGDDIAAGSAQYKDRKDATLARIEKKLASWVLAKPVMALPWIQLFNSVSKKYDLADTLQMILG</sequence>
<evidence type="ECO:0008006" key="2">
    <source>
        <dbReference type="Google" id="ProtNLM"/>
    </source>
</evidence>
<name>A0A6C0BI43_9ZZZZ</name>
<dbReference type="AlphaFoldDB" id="A0A6C0BI43"/>
<protein>
    <recommendedName>
        <fullName evidence="2">Mitochondrial resolvase Ydc2 catalytic domain-containing protein</fullName>
    </recommendedName>
</protein>
<organism evidence="1">
    <name type="scientific">viral metagenome</name>
    <dbReference type="NCBI Taxonomy" id="1070528"/>
    <lineage>
        <taxon>unclassified sequences</taxon>
        <taxon>metagenomes</taxon>
        <taxon>organismal metagenomes</taxon>
    </lineage>
</organism>
<dbReference type="EMBL" id="MN739162">
    <property type="protein sequence ID" value="QHS91682.1"/>
    <property type="molecule type" value="Genomic_DNA"/>
</dbReference>
<reference evidence="1" key="1">
    <citation type="journal article" date="2020" name="Nature">
        <title>Giant virus diversity and host interactions through global metagenomics.</title>
        <authorList>
            <person name="Schulz F."/>
            <person name="Roux S."/>
            <person name="Paez-Espino D."/>
            <person name="Jungbluth S."/>
            <person name="Walsh D.A."/>
            <person name="Denef V.J."/>
            <person name="McMahon K.D."/>
            <person name="Konstantinidis K.T."/>
            <person name="Eloe-Fadrosh E.A."/>
            <person name="Kyrpides N.C."/>
            <person name="Woyke T."/>
        </authorList>
    </citation>
    <scope>NUCLEOTIDE SEQUENCE</scope>
    <source>
        <strain evidence="1">GVMAG-M-3300013006-15</strain>
    </source>
</reference>
<evidence type="ECO:0000313" key="1">
    <source>
        <dbReference type="EMBL" id="QHS91682.1"/>
    </source>
</evidence>
<dbReference type="SUPFAM" id="SSF53098">
    <property type="entry name" value="Ribonuclease H-like"/>
    <property type="match status" value="1"/>
</dbReference>
<accession>A0A6C0BI43</accession>
<dbReference type="InterPro" id="IPR012337">
    <property type="entry name" value="RNaseH-like_sf"/>
</dbReference>
<proteinExistence type="predicted"/>